<reference evidence="1 2" key="1">
    <citation type="journal article" date="2019" name="Commun. Biol.">
        <title>The bagworm genome reveals a unique fibroin gene that provides high tensile strength.</title>
        <authorList>
            <person name="Kono N."/>
            <person name="Nakamura H."/>
            <person name="Ohtoshi R."/>
            <person name="Tomita M."/>
            <person name="Numata K."/>
            <person name="Arakawa K."/>
        </authorList>
    </citation>
    <scope>NUCLEOTIDE SEQUENCE [LARGE SCALE GENOMIC DNA]</scope>
</reference>
<organism evidence="1 2">
    <name type="scientific">Eumeta variegata</name>
    <name type="common">Bagworm moth</name>
    <name type="synonym">Eumeta japonica</name>
    <dbReference type="NCBI Taxonomy" id="151549"/>
    <lineage>
        <taxon>Eukaryota</taxon>
        <taxon>Metazoa</taxon>
        <taxon>Ecdysozoa</taxon>
        <taxon>Arthropoda</taxon>
        <taxon>Hexapoda</taxon>
        <taxon>Insecta</taxon>
        <taxon>Pterygota</taxon>
        <taxon>Neoptera</taxon>
        <taxon>Endopterygota</taxon>
        <taxon>Lepidoptera</taxon>
        <taxon>Glossata</taxon>
        <taxon>Ditrysia</taxon>
        <taxon>Tineoidea</taxon>
        <taxon>Psychidae</taxon>
        <taxon>Oiketicinae</taxon>
        <taxon>Eumeta</taxon>
    </lineage>
</organism>
<gene>
    <name evidence="1" type="ORF">EVAR_42817_1</name>
</gene>
<protein>
    <submittedName>
        <fullName evidence="1">Uncharacterized protein</fullName>
    </submittedName>
</protein>
<accession>A0A4C1WFC6</accession>
<dbReference type="Proteomes" id="UP000299102">
    <property type="component" value="Unassembled WGS sequence"/>
</dbReference>
<dbReference type="OrthoDB" id="425681at2759"/>
<comment type="caution">
    <text evidence="1">The sequence shown here is derived from an EMBL/GenBank/DDBJ whole genome shotgun (WGS) entry which is preliminary data.</text>
</comment>
<evidence type="ECO:0000313" key="1">
    <source>
        <dbReference type="EMBL" id="GBP50136.1"/>
    </source>
</evidence>
<keyword evidence="2" id="KW-1185">Reference proteome</keyword>
<dbReference type="GO" id="GO:0003676">
    <property type="term" value="F:nucleic acid binding"/>
    <property type="evidence" value="ECO:0007669"/>
    <property type="project" value="InterPro"/>
</dbReference>
<dbReference type="InterPro" id="IPR036397">
    <property type="entry name" value="RNaseH_sf"/>
</dbReference>
<dbReference type="PANTHER" id="PTHR47331:SF2">
    <property type="match status" value="1"/>
</dbReference>
<sequence>MIDDENESEITMDEIMKALKRMKIGKAAGYDRVSSEMLKGELNTWLEQRYGRKPQVLPTFDQFMEFLDGECRLLNNNGWHRLTPEHPVDDNGCRIETPPPLREESNPKPRPAYVAEWISHTADPSTEHCRPALPTGRDSGTSSWCTIGTPMASYFPPRYPYMISTSVTNMEFGCGTETTSSEGVVHLEVVSNLSRPAFLDALGPFISQRGLHVLIRSECGANFVGLDSHLRDLYICLRGSQYVVGRELSKRDMAWMFDPPLCLHWSGLFEAAVGSAKMHLLWVIGEDKLTFEELFTVF</sequence>
<name>A0A4C1WFC6_EUMVA</name>
<dbReference type="EMBL" id="BGZK01000559">
    <property type="protein sequence ID" value="GBP50136.1"/>
    <property type="molecule type" value="Genomic_DNA"/>
</dbReference>
<dbReference type="Gene3D" id="3.30.420.10">
    <property type="entry name" value="Ribonuclease H-like superfamily/Ribonuclease H"/>
    <property type="match status" value="1"/>
</dbReference>
<dbReference type="AlphaFoldDB" id="A0A4C1WFC6"/>
<proteinExistence type="predicted"/>
<evidence type="ECO:0000313" key="2">
    <source>
        <dbReference type="Proteomes" id="UP000299102"/>
    </source>
</evidence>
<dbReference type="STRING" id="151549.A0A4C1WFC6"/>
<dbReference type="PANTHER" id="PTHR47331">
    <property type="entry name" value="PHD-TYPE DOMAIN-CONTAINING PROTEIN"/>
    <property type="match status" value="1"/>
</dbReference>